<evidence type="ECO:0000256" key="8">
    <source>
        <dbReference type="HAMAP-Rule" id="MF_00105"/>
    </source>
</evidence>
<feature type="domain" description="Transcription elongation factor GreA/GreB C-terminal" evidence="10">
    <location>
        <begin position="150"/>
        <end position="225"/>
    </location>
</feature>
<dbReference type="GO" id="GO:0003677">
    <property type="term" value="F:DNA binding"/>
    <property type="evidence" value="ECO:0007669"/>
    <property type="project" value="UniProtKB-UniRule"/>
</dbReference>
<dbReference type="PANTHER" id="PTHR30437:SF4">
    <property type="entry name" value="TRANSCRIPTION ELONGATION FACTOR GREA"/>
    <property type="match status" value="1"/>
</dbReference>
<sequence>MTLMELWVKIRIKMQIDTGLDILFRGWLFLFYARKTLLCTDTMPYLIFNGQDDNDFVSLTDFFRGIDNMKQFPMTLRGAEKLREELEFLKSVRRPEIIAAIAEAREHGDLKENAEYHAAREQQGFCEGRIQDIEAKLSNAQVIDVTKMSSNGRVIFGATVTVMNLDNEEEQTYRIVGDDEADFKQNLISVNSPIARGLIGKEEDDVVVINTPGGDVEYEIIRVEYL</sequence>
<dbReference type="InterPro" id="IPR028624">
    <property type="entry name" value="Tscrpt_elong_fac_GreA/B"/>
</dbReference>
<dbReference type="SUPFAM" id="SSF54534">
    <property type="entry name" value="FKBP-like"/>
    <property type="match status" value="1"/>
</dbReference>
<dbReference type="InterPro" id="IPR036953">
    <property type="entry name" value="GreA/GreB_C_sf"/>
</dbReference>
<evidence type="ECO:0000256" key="9">
    <source>
        <dbReference type="RuleBase" id="RU000556"/>
    </source>
</evidence>
<keyword evidence="12" id="KW-0648">Protein biosynthesis</keyword>
<evidence type="ECO:0000259" key="10">
    <source>
        <dbReference type="Pfam" id="PF01272"/>
    </source>
</evidence>
<protein>
    <recommendedName>
        <fullName evidence="2 8">Transcription elongation factor GreA</fullName>
    </recommendedName>
    <alternativeName>
        <fullName evidence="7 8">Transcript cleavage factor GreA</fullName>
    </alternativeName>
</protein>
<dbReference type="HAMAP" id="MF_00105">
    <property type="entry name" value="GreA_GreB"/>
    <property type="match status" value="1"/>
</dbReference>
<dbReference type="NCBIfam" id="NF001264">
    <property type="entry name" value="PRK00226.1-5"/>
    <property type="match status" value="1"/>
</dbReference>
<evidence type="ECO:0000256" key="1">
    <source>
        <dbReference type="ARBA" id="ARBA00008213"/>
    </source>
</evidence>
<dbReference type="SUPFAM" id="SSF46557">
    <property type="entry name" value="GreA transcript cleavage protein, N-terminal domain"/>
    <property type="match status" value="1"/>
</dbReference>
<dbReference type="GO" id="GO:0070063">
    <property type="term" value="F:RNA polymerase binding"/>
    <property type="evidence" value="ECO:0007669"/>
    <property type="project" value="InterPro"/>
</dbReference>
<dbReference type="FunFam" id="1.10.287.180:FF:000001">
    <property type="entry name" value="Transcription elongation factor GreA"/>
    <property type="match status" value="1"/>
</dbReference>
<dbReference type="InterPro" id="IPR001437">
    <property type="entry name" value="Tscrpt_elong_fac_GreA/B_C"/>
</dbReference>
<dbReference type="PROSITE" id="PS00829">
    <property type="entry name" value="GREAB_1"/>
    <property type="match status" value="1"/>
</dbReference>
<dbReference type="GO" id="GO:0003746">
    <property type="term" value="F:translation elongation factor activity"/>
    <property type="evidence" value="ECO:0007669"/>
    <property type="project" value="UniProtKB-KW"/>
</dbReference>
<comment type="function">
    <text evidence="6 8 9">Necessary for efficient RNA polymerase transcription elongation past template-encoded arresting sites. The arresting sites in DNA have the property of trapping a certain fraction of elongating RNA polymerases that pass through, resulting in locked ternary complexes. Cleavage of the nascent transcript by cleavage factors such as GreA or GreB allows the resumption of elongation from the new 3'terminus. GreA releases sequences of 2 to 3 nucleotides.</text>
</comment>
<dbReference type="InterPro" id="IPR018151">
    <property type="entry name" value="TF_GreA/GreB_CS"/>
</dbReference>
<dbReference type="InterPro" id="IPR022691">
    <property type="entry name" value="Tscrpt_elong_fac_GreA/B_N"/>
</dbReference>
<dbReference type="InterPro" id="IPR006359">
    <property type="entry name" value="Tscrpt_elong_fac_GreA"/>
</dbReference>
<evidence type="ECO:0000256" key="5">
    <source>
        <dbReference type="ARBA" id="ARBA00023163"/>
    </source>
</evidence>
<dbReference type="Pfam" id="PF03449">
    <property type="entry name" value="GreA_GreB_N"/>
    <property type="match status" value="1"/>
</dbReference>
<evidence type="ECO:0000256" key="2">
    <source>
        <dbReference type="ARBA" id="ARBA00013729"/>
    </source>
</evidence>
<gene>
    <name evidence="8" type="primary">greA</name>
    <name evidence="12" type="ORF">DES54_13618</name>
</gene>
<dbReference type="InterPro" id="IPR036805">
    <property type="entry name" value="Tscrpt_elong_fac_GreA/B_N_sf"/>
</dbReference>
<evidence type="ECO:0000256" key="4">
    <source>
        <dbReference type="ARBA" id="ARBA00023125"/>
    </source>
</evidence>
<comment type="similarity">
    <text evidence="1 8 9">Belongs to the GreA/GreB family.</text>
</comment>
<evidence type="ECO:0000313" key="12">
    <source>
        <dbReference type="EMBL" id="RBP59732.1"/>
    </source>
</evidence>
<keyword evidence="3 8" id="KW-0805">Transcription regulation</keyword>
<name>A0A366I1J7_9GAMM</name>
<dbReference type="NCBIfam" id="NF001263">
    <property type="entry name" value="PRK00226.1-4"/>
    <property type="match status" value="1"/>
</dbReference>
<evidence type="ECO:0000259" key="11">
    <source>
        <dbReference type="Pfam" id="PF03449"/>
    </source>
</evidence>
<dbReference type="PROSITE" id="PS00830">
    <property type="entry name" value="GREAB_2"/>
    <property type="match status" value="1"/>
</dbReference>
<dbReference type="Pfam" id="PF01272">
    <property type="entry name" value="GreA_GreB"/>
    <property type="match status" value="1"/>
</dbReference>
<dbReference type="Gene3D" id="3.10.50.30">
    <property type="entry name" value="Transcription elongation factor, GreA/GreB, C-terminal domain"/>
    <property type="match status" value="1"/>
</dbReference>
<dbReference type="NCBIfam" id="TIGR01462">
    <property type="entry name" value="greA"/>
    <property type="match status" value="1"/>
</dbReference>
<proteinExistence type="inferred from homology"/>
<keyword evidence="12" id="KW-0251">Elongation factor</keyword>
<dbReference type="GO" id="GO:0006354">
    <property type="term" value="P:DNA-templated transcription elongation"/>
    <property type="evidence" value="ECO:0007669"/>
    <property type="project" value="TreeGrafter"/>
</dbReference>
<dbReference type="Proteomes" id="UP000253046">
    <property type="component" value="Unassembled WGS sequence"/>
</dbReference>
<dbReference type="GO" id="GO:0032784">
    <property type="term" value="P:regulation of DNA-templated transcription elongation"/>
    <property type="evidence" value="ECO:0007669"/>
    <property type="project" value="UniProtKB-UniRule"/>
</dbReference>
<evidence type="ECO:0000313" key="13">
    <source>
        <dbReference type="Proteomes" id="UP000253046"/>
    </source>
</evidence>
<dbReference type="PANTHER" id="PTHR30437">
    <property type="entry name" value="TRANSCRIPTION ELONGATION FACTOR GREA"/>
    <property type="match status" value="1"/>
</dbReference>
<keyword evidence="4 8" id="KW-0238">DNA-binding</keyword>
<dbReference type="Gene3D" id="1.10.287.180">
    <property type="entry name" value="Transcription elongation factor, GreA/GreB, N-terminal domain"/>
    <property type="match status" value="1"/>
</dbReference>
<accession>A0A366I1J7</accession>
<dbReference type="FunFam" id="3.10.50.30:FF:000001">
    <property type="entry name" value="Transcription elongation factor GreA"/>
    <property type="match status" value="1"/>
</dbReference>
<dbReference type="NCBIfam" id="NF001261">
    <property type="entry name" value="PRK00226.1-2"/>
    <property type="match status" value="1"/>
</dbReference>
<evidence type="ECO:0000256" key="3">
    <source>
        <dbReference type="ARBA" id="ARBA00023015"/>
    </source>
</evidence>
<keyword evidence="13" id="KW-1185">Reference proteome</keyword>
<organism evidence="12 13">
    <name type="scientific">Brenneria salicis ATCC 15712 = DSM 30166</name>
    <dbReference type="NCBI Taxonomy" id="714314"/>
    <lineage>
        <taxon>Bacteria</taxon>
        <taxon>Pseudomonadati</taxon>
        <taxon>Pseudomonadota</taxon>
        <taxon>Gammaproteobacteria</taxon>
        <taxon>Enterobacterales</taxon>
        <taxon>Pectobacteriaceae</taxon>
        <taxon>Brenneria</taxon>
    </lineage>
</organism>
<evidence type="ECO:0000256" key="7">
    <source>
        <dbReference type="ARBA" id="ARBA00030776"/>
    </source>
</evidence>
<reference evidence="12 13" key="1">
    <citation type="submission" date="2018-06" db="EMBL/GenBank/DDBJ databases">
        <title>Genomic Encyclopedia of Type Strains, Phase IV (KMG-IV): sequencing the most valuable type-strain genomes for metagenomic binning, comparative biology and taxonomic classification.</title>
        <authorList>
            <person name="Goeker M."/>
        </authorList>
    </citation>
    <scope>NUCLEOTIDE SEQUENCE [LARGE SCALE GENOMIC DNA]</scope>
    <source>
        <strain evidence="12 13">DSM 30166</strain>
    </source>
</reference>
<dbReference type="AlphaFoldDB" id="A0A366I1J7"/>
<keyword evidence="5 8" id="KW-0804">Transcription</keyword>
<dbReference type="InterPro" id="IPR023459">
    <property type="entry name" value="Tscrpt_elong_fac_GreA/B_fam"/>
</dbReference>
<comment type="caution">
    <text evidence="12">The sequence shown here is derived from an EMBL/GenBank/DDBJ whole genome shotgun (WGS) entry which is preliminary data.</text>
</comment>
<evidence type="ECO:0000256" key="6">
    <source>
        <dbReference type="ARBA" id="ARBA00024916"/>
    </source>
</evidence>
<feature type="domain" description="Transcription elongation factor GreA/GreB N-terminal" evidence="11">
    <location>
        <begin position="73"/>
        <end position="142"/>
    </location>
</feature>
<dbReference type="EMBL" id="QNRY01000036">
    <property type="protein sequence ID" value="RBP59732.1"/>
    <property type="molecule type" value="Genomic_DNA"/>
</dbReference>